<dbReference type="Pfam" id="PF07992">
    <property type="entry name" value="Pyr_redox_2"/>
    <property type="match status" value="1"/>
</dbReference>
<keyword evidence="7" id="KW-0520">NAD</keyword>
<keyword evidence="3" id="KW-0285">Flavoprotein</keyword>
<evidence type="ECO:0000256" key="3">
    <source>
        <dbReference type="ARBA" id="ARBA00022630"/>
    </source>
</evidence>
<dbReference type="GO" id="GO:0005739">
    <property type="term" value="C:mitochondrion"/>
    <property type="evidence" value="ECO:0007669"/>
    <property type="project" value="UniProtKB-ARBA"/>
</dbReference>
<dbReference type="InterPro" id="IPR023753">
    <property type="entry name" value="FAD/NAD-binding_dom"/>
</dbReference>
<comment type="catalytic activity">
    <reaction evidence="8">
        <text>a quinone + NADH + H(+) = a quinol + NAD(+)</text>
        <dbReference type="Rhea" id="RHEA:46160"/>
        <dbReference type="ChEBI" id="CHEBI:15378"/>
        <dbReference type="ChEBI" id="CHEBI:24646"/>
        <dbReference type="ChEBI" id="CHEBI:57540"/>
        <dbReference type="ChEBI" id="CHEBI:57945"/>
        <dbReference type="ChEBI" id="CHEBI:132124"/>
        <dbReference type="EC" id="1.6.5.9"/>
    </reaction>
</comment>
<dbReference type="PANTHER" id="PTHR43706">
    <property type="entry name" value="NADH DEHYDROGENASE"/>
    <property type="match status" value="1"/>
</dbReference>
<organism evidence="11">
    <name type="scientific">hydrothermal vent metagenome</name>
    <dbReference type="NCBI Taxonomy" id="652676"/>
    <lineage>
        <taxon>unclassified sequences</taxon>
        <taxon>metagenomes</taxon>
        <taxon>ecological metagenomes</taxon>
    </lineage>
</organism>
<evidence type="ECO:0000256" key="1">
    <source>
        <dbReference type="ARBA" id="ARBA00005272"/>
    </source>
</evidence>
<dbReference type="PANTHER" id="PTHR43706:SF47">
    <property type="entry name" value="EXTERNAL NADH-UBIQUINONE OXIDOREDUCTASE 1, MITOCHONDRIAL-RELATED"/>
    <property type="match status" value="1"/>
</dbReference>
<proteinExistence type="inferred from homology"/>
<protein>
    <recommendedName>
        <fullName evidence="2">NADH:ubiquinone reductase (non-electrogenic)</fullName>
        <ecNumber evidence="2">1.6.5.9</ecNumber>
    </recommendedName>
</protein>
<evidence type="ECO:0000259" key="10">
    <source>
        <dbReference type="Pfam" id="PF22366"/>
    </source>
</evidence>
<comment type="similarity">
    <text evidence="1">Belongs to the NADH dehydrogenase family.</text>
</comment>
<dbReference type="PRINTS" id="PR00368">
    <property type="entry name" value="FADPNR"/>
</dbReference>
<dbReference type="GO" id="GO:0050136">
    <property type="term" value="F:NADH dehydrogenase (quinone) (non-electrogenic) activity"/>
    <property type="evidence" value="ECO:0007669"/>
    <property type="project" value="UniProtKB-EC"/>
</dbReference>
<evidence type="ECO:0000259" key="9">
    <source>
        <dbReference type="Pfam" id="PF07992"/>
    </source>
</evidence>
<keyword evidence="6 11" id="KW-0560">Oxidoreductase</keyword>
<feature type="domain" description="External alternative NADH-ubiquinone oxidoreductase-like C-terminal" evidence="10">
    <location>
        <begin position="366"/>
        <end position="421"/>
    </location>
</feature>
<evidence type="ECO:0000313" key="11">
    <source>
        <dbReference type="EMBL" id="VAW22788.1"/>
    </source>
</evidence>
<dbReference type="InterPro" id="IPR045024">
    <property type="entry name" value="NDH-2"/>
</dbReference>
<dbReference type="AlphaFoldDB" id="A0A3B0TXQ9"/>
<evidence type="ECO:0000256" key="6">
    <source>
        <dbReference type="ARBA" id="ARBA00023002"/>
    </source>
</evidence>
<evidence type="ECO:0000256" key="7">
    <source>
        <dbReference type="ARBA" id="ARBA00023027"/>
    </source>
</evidence>
<dbReference type="SUPFAM" id="SSF51905">
    <property type="entry name" value="FAD/NAD(P)-binding domain"/>
    <property type="match status" value="1"/>
</dbReference>
<evidence type="ECO:0000256" key="5">
    <source>
        <dbReference type="ARBA" id="ARBA00022946"/>
    </source>
</evidence>
<dbReference type="EMBL" id="UOEP01000179">
    <property type="protein sequence ID" value="VAW22788.1"/>
    <property type="molecule type" value="Genomic_DNA"/>
</dbReference>
<gene>
    <name evidence="11" type="ORF">MNBD_BACTEROID01-1924</name>
</gene>
<reference evidence="11" key="1">
    <citation type="submission" date="2018-06" db="EMBL/GenBank/DDBJ databases">
        <authorList>
            <person name="Zhirakovskaya E."/>
        </authorList>
    </citation>
    <scope>NUCLEOTIDE SEQUENCE</scope>
</reference>
<dbReference type="EC" id="1.6.5.9" evidence="2"/>
<keyword evidence="4" id="KW-0274">FAD</keyword>
<dbReference type="Pfam" id="PF22366">
    <property type="entry name" value="NDH2_C"/>
    <property type="match status" value="1"/>
</dbReference>
<keyword evidence="5" id="KW-0809">Transit peptide</keyword>
<feature type="domain" description="FAD/NAD(P)-binding" evidence="9">
    <location>
        <begin position="24"/>
        <end position="342"/>
    </location>
</feature>
<dbReference type="InterPro" id="IPR054585">
    <property type="entry name" value="NDH2-like_C"/>
</dbReference>
<dbReference type="InterPro" id="IPR036188">
    <property type="entry name" value="FAD/NAD-bd_sf"/>
</dbReference>
<name>A0A3B0TXQ9_9ZZZZ</name>
<dbReference type="PRINTS" id="PR00411">
    <property type="entry name" value="PNDRDTASEI"/>
</dbReference>
<accession>A0A3B0TXQ9</accession>
<evidence type="ECO:0000256" key="2">
    <source>
        <dbReference type="ARBA" id="ARBA00012637"/>
    </source>
</evidence>
<evidence type="ECO:0000256" key="4">
    <source>
        <dbReference type="ARBA" id="ARBA00022827"/>
    </source>
</evidence>
<dbReference type="Gene3D" id="3.50.50.100">
    <property type="match status" value="1"/>
</dbReference>
<sequence length="447" mass="49334">MQCCDTVNCNNGERICIPESKAPRVVVIGGGFAGLKLVECLKNKNVQVVLIDKNNFHQFVPLLYQVATSGIEPDNIVFPFRRILSRQSNVVFRMAGATGIDMDNNQLNTSIGSVPYDYLVLAQGSVVNFFGNKSFEWGGLGLKSITDALDIRSLVLQNLERAAVTCTPHEKSVLSTIVIVGAGPAGVEMAGAFAEFKKYIIPNDYPELLTTGMTIYLIEAGDRLLPAMPGKLSEKTLRYLNDLNVEILLNVKVKSYHGSVASLDNGQVIKAANFIWTAGIKGAFVNGLPSAVYNRQNRISVDEFNRVSQTKNIFAVGDIACMVNEKFPNGHPMVAQVAIQQGKLLAQNIVRLINNKDMVSFEYHDKGTMATIGKQRAVAFIGNRSFGGRIAWVLWSAVHLMSIIGVRNKLLIAINWFWNYLTYDKGDRVIIRKYSGKGDLKKEVNHE</sequence>
<evidence type="ECO:0000256" key="8">
    <source>
        <dbReference type="ARBA" id="ARBA00047599"/>
    </source>
</evidence>